<sequence>MRQCEVYVHNIKAGVLTEDENGYSFTYDKPYLQEKDNPPVSLTMPLREEVYHSEHLFPFFFNMLSEGENREVQSRLLHISPEDDFGILLATARYDTIGAVTVKPIGA</sequence>
<accession>A0A9D1XTV7</accession>
<feature type="domain" description="HipA N-terminal subdomain 1" evidence="1">
    <location>
        <begin position="5"/>
        <end position="102"/>
    </location>
</feature>
<dbReference type="AlphaFoldDB" id="A0A9D1XTV7"/>
<dbReference type="NCBIfam" id="TIGR03071">
    <property type="entry name" value="couple_hipA"/>
    <property type="match status" value="1"/>
</dbReference>
<organism evidence="2 3">
    <name type="scientific">Candidatus Parabacteroides intestinigallinarum</name>
    <dbReference type="NCBI Taxonomy" id="2838722"/>
    <lineage>
        <taxon>Bacteria</taxon>
        <taxon>Pseudomonadati</taxon>
        <taxon>Bacteroidota</taxon>
        <taxon>Bacteroidia</taxon>
        <taxon>Bacteroidales</taxon>
        <taxon>Tannerellaceae</taxon>
        <taxon>Parabacteroides</taxon>
    </lineage>
</organism>
<evidence type="ECO:0000259" key="1">
    <source>
        <dbReference type="Pfam" id="PF13657"/>
    </source>
</evidence>
<proteinExistence type="predicted"/>
<dbReference type="InterPro" id="IPR017508">
    <property type="entry name" value="HipA_N1"/>
</dbReference>
<gene>
    <name evidence="2" type="ORF">H9848_11600</name>
</gene>
<reference evidence="2" key="2">
    <citation type="submission" date="2021-04" db="EMBL/GenBank/DDBJ databases">
        <authorList>
            <person name="Gilroy R."/>
        </authorList>
    </citation>
    <scope>NUCLEOTIDE SEQUENCE</scope>
    <source>
        <strain evidence="2">ChiHecec2B26-12326</strain>
    </source>
</reference>
<protein>
    <submittedName>
        <fullName evidence="2">HipA N-terminal domain-containing protein</fullName>
    </submittedName>
</protein>
<dbReference type="EMBL" id="DXEN01000085">
    <property type="protein sequence ID" value="HIX87231.1"/>
    <property type="molecule type" value="Genomic_DNA"/>
</dbReference>
<comment type="caution">
    <text evidence="2">The sequence shown here is derived from an EMBL/GenBank/DDBJ whole genome shotgun (WGS) entry which is preliminary data.</text>
</comment>
<reference evidence="2" key="1">
    <citation type="journal article" date="2021" name="PeerJ">
        <title>Extensive microbial diversity within the chicken gut microbiome revealed by metagenomics and culture.</title>
        <authorList>
            <person name="Gilroy R."/>
            <person name="Ravi A."/>
            <person name="Getino M."/>
            <person name="Pursley I."/>
            <person name="Horton D.L."/>
            <person name="Alikhan N.F."/>
            <person name="Baker D."/>
            <person name="Gharbi K."/>
            <person name="Hall N."/>
            <person name="Watson M."/>
            <person name="Adriaenssens E.M."/>
            <person name="Foster-Nyarko E."/>
            <person name="Jarju S."/>
            <person name="Secka A."/>
            <person name="Antonio M."/>
            <person name="Oren A."/>
            <person name="Chaudhuri R.R."/>
            <person name="La Ragione R."/>
            <person name="Hildebrand F."/>
            <person name="Pallen M.J."/>
        </authorList>
    </citation>
    <scope>NUCLEOTIDE SEQUENCE</scope>
    <source>
        <strain evidence="2">ChiHecec2B26-12326</strain>
    </source>
</reference>
<name>A0A9D1XTV7_9BACT</name>
<evidence type="ECO:0000313" key="3">
    <source>
        <dbReference type="Proteomes" id="UP000823847"/>
    </source>
</evidence>
<evidence type="ECO:0000313" key="2">
    <source>
        <dbReference type="EMBL" id="HIX87231.1"/>
    </source>
</evidence>
<dbReference type="Proteomes" id="UP000823847">
    <property type="component" value="Unassembled WGS sequence"/>
</dbReference>
<dbReference type="Pfam" id="PF13657">
    <property type="entry name" value="Couple_hipA"/>
    <property type="match status" value="1"/>
</dbReference>